<accession>A0A182YE83</accession>
<name>A0A182YE83_ANOST</name>
<organism evidence="4 5">
    <name type="scientific">Anopheles stephensi</name>
    <name type="common">Indo-Pakistan malaria mosquito</name>
    <dbReference type="NCBI Taxonomy" id="30069"/>
    <lineage>
        <taxon>Eukaryota</taxon>
        <taxon>Metazoa</taxon>
        <taxon>Ecdysozoa</taxon>
        <taxon>Arthropoda</taxon>
        <taxon>Hexapoda</taxon>
        <taxon>Insecta</taxon>
        <taxon>Pterygota</taxon>
        <taxon>Neoptera</taxon>
        <taxon>Endopterygota</taxon>
        <taxon>Diptera</taxon>
        <taxon>Nematocera</taxon>
        <taxon>Culicoidea</taxon>
        <taxon>Culicidae</taxon>
        <taxon>Anophelinae</taxon>
        <taxon>Anopheles</taxon>
    </lineage>
</organism>
<feature type="compositionally biased region" description="Basic and acidic residues" evidence="3">
    <location>
        <begin position="1"/>
        <end position="20"/>
    </location>
</feature>
<protein>
    <recommendedName>
        <fullName evidence="2">BUD13 homolog</fullName>
    </recommendedName>
</protein>
<dbReference type="PANTHER" id="PTHR31809">
    <property type="entry name" value="BUD13 HOMOLOG"/>
    <property type="match status" value="1"/>
</dbReference>
<dbReference type="GO" id="GO:0000398">
    <property type="term" value="P:mRNA splicing, via spliceosome"/>
    <property type="evidence" value="ECO:0007669"/>
    <property type="project" value="TreeGrafter"/>
</dbReference>
<evidence type="ECO:0000256" key="2">
    <source>
        <dbReference type="ARBA" id="ARBA00014454"/>
    </source>
</evidence>
<feature type="region of interest" description="Disordered" evidence="3">
    <location>
        <begin position="1"/>
        <end position="35"/>
    </location>
</feature>
<sequence length="382" mass="44884">MAPKIDQKEYLKRYLSNDKDKKKKKKKKDKKVTKPGNVVIVDDDLDLTELQKRMDADETDLFGLDEEAPLVVGIIDERPPELRAKEDFSSTKWKAVANSFDSMVRIKQEKHSSDSDLSPPRKRDSDESPPRRRAATNQRRFSKSPDRRGRDYREIERRIKQEPRSPSQRRNELPERMSKTLDGKRAGLQDAASLREENEKHRARERDALMKMSDDVSGRYADTVVRDKSGRRRDVEKELREELAKRKEDEKKKEVYSRWGKGVKQAEDYKAQLQEAAHEMEKPLARYADDKDLDEYLKQQERDGDPMLEYLRSKQKEENKRAGIPEKPLYQGAFPDNRFGIRPGYRWDGVDRSNGFEKSWFETTSKKKAGEEEAYKYSVEDM</sequence>
<dbReference type="EnsemblMetazoa" id="ASTEI06769-RA">
    <property type="protein sequence ID" value="ASTEI06769-PA"/>
    <property type="gene ID" value="ASTEI06769"/>
</dbReference>
<dbReference type="PANTHER" id="PTHR31809:SF0">
    <property type="entry name" value="BUD13 HOMOLOG"/>
    <property type="match status" value="1"/>
</dbReference>
<feature type="region of interest" description="Disordered" evidence="3">
    <location>
        <begin position="314"/>
        <end position="335"/>
    </location>
</feature>
<dbReference type="AlphaFoldDB" id="A0A182YE83"/>
<dbReference type="Proteomes" id="UP000076408">
    <property type="component" value="Unassembled WGS sequence"/>
</dbReference>
<evidence type="ECO:0000313" key="4">
    <source>
        <dbReference type="EnsemblMetazoa" id="ASTEI06769-PA"/>
    </source>
</evidence>
<feature type="region of interest" description="Disordered" evidence="3">
    <location>
        <begin position="103"/>
        <end position="214"/>
    </location>
</feature>
<dbReference type="VEuPathDB" id="VectorBase:ASTEI06769"/>
<reference evidence="5" key="1">
    <citation type="journal article" date="2014" name="Genome Biol.">
        <title>Genome analysis of a major urban malaria vector mosquito, Anopheles stephensi.</title>
        <authorList>
            <person name="Jiang X."/>
            <person name="Peery A."/>
            <person name="Hall A.B."/>
            <person name="Sharma A."/>
            <person name="Chen X.G."/>
            <person name="Waterhouse R.M."/>
            <person name="Komissarov A."/>
            <person name="Riehle M.M."/>
            <person name="Shouche Y."/>
            <person name="Sharakhova M.V."/>
            <person name="Lawson D."/>
            <person name="Pakpour N."/>
            <person name="Arensburger P."/>
            <person name="Davidson V.L."/>
            <person name="Eiglmeier K."/>
            <person name="Emrich S."/>
            <person name="George P."/>
            <person name="Kennedy R.C."/>
            <person name="Mane S.P."/>
            <person name="Maslen G."/>
            <person name="Oringanje C."/>
            <person name="Qi Y."/>
            <person name="Settlage R."/>
            <person name="Tojo M."/>
            <person name="Tubio J.M."/>
            <person name="Unger M.F."/>
            <person name="Wang B."/>
            <person name="Vernick K.D."/>
            <person name="Ribeiro J.M."/>
            <person name="James A.A."/>
            <person name="Michel K."/>
            <person name="Riehle M.A."/>
            <person name="Luckhart S."/>
            <person name="Sharakhov I.V."/>
            <person name="Tu Z."/>
        </authorList>
    </citation>
    <scope>NUCLEOTIDE SEQUENCE [LARGE SCALE GENOMIC DNA]</scope>
    <source>
        <strain evidence="5">Indian</strain>
    </source>
</reference>
<dbReference type="InterPro" id="IPR051112">
    <property type="entry name" value="CWC26_splicing_factor"/>
</dbReference>
<dbReference type="InterPro" id="IPR018609">
    <property type="entry name" value="Bud13"/>
</dbReference>
<evidence type="ECO:0000313" key="5">
    <source>
        <dbReference type="Proteomes" id="UP000076408"/>
    </source>
</evidence>
<feature type="compositionally biased region" description="Basic residues" evidence="3">
    <location>
        <begin position="21"/>
        <end position="33"/>
    </location>
</feature>
<dbReference type="VEuPathDB" id="VectorBase:ASTE011059"/>
<dbReference type="GO" id="GO:0005684">
    <property type="term" value="C:U2-type spliceosomal complex"/>
    <property type="evidence" value="ECO:0007669"/>
    <property type="project" value="TreeGrafter"/>
</dbReference>
<reference evidence="4" key="2">
    <citation type="submission" date="2020-05" db="UniProtKB">
        <authorList>
            <consortium name="EnsemblMetazoa"/>
        </authorList>
    </citation>
    <scope>IDENTIFICATION</scope>
    <source>
        <strain evidence="4">Indian</strain>
    </source>
</reference>
<dbReference type="GO" id="GO:0003723">
    <property type="term" value="F:RNA binding"/>
    <property type="evidence" value="ECO:0007669"/>
    <property type="project" value="TreeGrafter"/>
</dbReference>
<comment type="similarity">
    <text evidence="1">Belongs to the CWC26 family.</text>
</comment>
<dbReference type="OMA" id="CRYQTPY"/>
<feature type="compositionally biased region" description="Basic and acidic residues" evidence="3">
    <location>
        <begin position="314"/>
        <end position="324"/>
    </location>
</feature>
<evidence type="ECO:0000256" key="3">
    <source>
        <dbReference type="SAM" id="MobiDB-lite"/>
    </source>
</evidence>
<feature type="compositionally biased region" description="Basic and acidic residues" evidence="3">
    <location>
        <begin position="143"/>
        <end position="214"/>
    </location>
</feature>
<evidence type="ECO:0000256" key="1">
    <source>
        <dbReference type="ARBA" id="ARBA00011069"/>
    </source>
</evidence>
<proteinExistence type="inferred from homology"/>
<keyword evidence="5" id="KW-1185">Reference proteome</keyword>
<dbReference type="Pfam" id="PF09736">
    <property type="entry name" value="Bud13"/>
    <property type="match status" value="1"/>
</dbReference>
<dbReference type="VEuPathDB" id="VectorBase:ASTEI20_034352"/>
<dbReference type="GO" id="GO:0070274">
    <property type="term" value="C:RES complex"/>
    <property type="evidence" value="ECO:0007669"/>
    <property type="project" value="TreeGrafter"/>
</dbReference>
<feature type="compositionally biased region" description="Basic and acidic residues" evidence="3">
    <location>
        <begin position="104"/>
        <end position="130"/>
    </location>
</feature>
<dbReference type="STRING" id="30069.A0A182YE83"/>